<evidence type="ECO:0000256" key="5">
    <source>
        <dbReference type="ARBA" id="ARBA00022759"/>
    </source>
</evidence>
<name>A0A1T5ANY2_9FIRM</name>
<comment type="cofactor">
    <cofactor evidence="1 9">
        <name>Mg(2+)</name>
        <dbReference type="ChEBI" id="CHEBI:18420"/>
    </cofactor>
</comment>
<dbReference type="AlphaFoldDB" id="A0A1T5ANY2"/>
<evidence type="ECO:0000256" key="9">
    <source>
        <dbReference type="HAMAP-Rule" id="MF_01471"/>
    </source>
</evidence>
<dbReference type="RefSeq" id="WP_079589000.1">
    <property type="nucleotide sequence ID" value="NZ_FUYN01000002.1"/>
</dbReference>
<comment type="similarity">
    <text evidence="2 9 10">Belongs to the CRISPR-associated endoribonuclease Cas2 protein family.</text>
</comment>
<dbReference type="GO" id="GO:0043571">
    <property type="term" value="P:maintenance of CRISPR repeat elements"/>
    <property type="evidence" value="ECO:0007669"/>
    <property type="project" value="UniProtKB-UniRule"/>
</dbReference>
<evidence type="ECO:0000313" key="11">
    <source>
        <dbReference type="EMBL" id="SKB36761.1"/>
    </source>
</evidence>
<accession>A0A1T5ANY2</accession>
<keyword evidence="4 9" id="KW-0479">Metal-binding</keyword>
<dbReference type="PANTHER" id="PTHR34405">
    <property type="entry name" value="CRISPR-ASSOCIATED ENDORIBONUCLEASE CAS2"/>
    <property type="match status" value="1"/>
</dbReference>
<evidence type="ECO:0000256" key="6">
    <source>
        <dbReference type="ARBA" id="ARBA00022801"/>
    </source>
</evidence>
<evidence type="ECO:0000256" key="8">
    <source>
        <dbReference type="ARBA" id="ARBA00023118"/>
    </source>
</evidence>
<evidence type="ECO:0000256" key="3">
    <source>
        <dbReference type="ARBA" id="ARBA00022722"/>
    </source>
</evidence>
<evidence type="ECO:0000256" key="7">
    <source>
        <dbReference type="ARBA" id="ARBA00022842"/>
    </source>
</evidence>
<evidence type="ECO:0000256" key="10">
    <source>
        <dbReference type="PIRNR" id="PIRNR032582"/>
    </source>
</evidence>
<dbReference type="CDD" id="cd09725">
    <property type="entry name" value="Cas2_I_II_III"/>
    <property type="match status" value="1"/>
</dbReference>
<dbReference type="HAMAP" id="MF_01471">
    <property type="entry name" value="Cas2"/>
    <property type="match status" value="1"/>
</dbReference>
<keyword evidence="12" id="KW-1185">Reference proteome</keyword>
<dbReference type="EMBL" id="FUYN01000002">
    <property type="protein sequence ID" value="SKB36761.1"/>
    <property type="molecule type" value="Genomic_DNA"/>
</dbReference>
<organism evidence="11 12">
    <name type="scientific">Acetoanaerobium noterae</name>
    <dbReference type="NCBI Taxonomy" id="745369"/>
    <lineage>
        <taxon>Bacteria</taxon>
        <taxon>Bacillati</taxon>
        <taxon>Bacillota</taxon>
        <taxon>Clostridia</taxon>
        <taxon>Peptostreptococcales</taxon>
        <taxon>Filifactoraceae</taxon>
        <taxon>Acetoanaerobium</taxon>
    </lineage>
</organism>
<dbReference type="GO" id="GO:0004521">
    <property type="term" value="F:RNA endonuclease activity"/>
    <property type="evidence" value="ECO:0007669"/>
    <property type="project" value="UniProtKB-UniRule"/>
</dbReference>
<keyword evidence="5 9" id="KW-0255">Endonuclease</keyword>
<protein>
    <recommendedName>
        <fullName evidence="9">CRISPR-associated endoribonuclease Cas2</fullName>
        <ecNumber evidence="9">3.1.-.-</ecNumber>
    </recommendedName>
</protein>
<dbReference type="EC" id="3.1.-.-" evidence="9"/>
<dbReference type="Gene3D" id="3.30.70.240">
    <property type="match status" value="1"/>
</dbReference>
<proteinExistence type="inferred from homology"/>
<dbReference type="SUPFAM" id="SSF143430">
    <property type="entry name" value="TTP0101/SSO1404-like"/>
    <property type="match status" value="1"/>
</dbReference>
<dbReference type="InterPro" id="IPR021127">
    <property type="entry name" value="CRISPR_associated_Cas2"/>
</dbReference>
<dbReference type="Pfam" id="PF09827">
    <property type="entry name" value="CRISPR_Cas2"/>
    <property type="match status" value="1"/>
</dbReference>
<dbReference type="GO" id="GO:0046872">
    <property type="term" value="F:metal ion binding"/>
    <property type="evidence" value="ECO:0007669"/>
    <property type="project" value="UniProtKB-UniRule"/>
</dbReference>
<evidence type="ECO:0000256" key="1">
    <source>
        <dbReference type="ARBA" id="ARBA00001946"/>
    </source>
</evidence>
<dbReference type="OrthoDB" id="9798176at2"/>
<comment type="function">
    <text evidence="9">CRISPR (clustered regularly interspaced short palindromic repeat), is an adaptive immune system that provides protection against mobile genetic elements (viruses, transposable elements and conjugative plasmids). CRISPR clusters contain sequences complementary to antecedent mobile elements and target invading nucleic acids. CRISPR clusters are transcribed and processed into CRISPR RNA (crRNA). Functions as a ssRNA-specific endoribonuclease. Involved in the integration of spacer DNA into the CRISPR cassette.</text>
</comment>
<dbReference type="NCBIfam" id="TIGR01573">
    <property type="entry name" value="cas2"/>
    <property type="match status" value="1"/>
</dbReference>
<dbReference type="InterPro" id="IPR019199">
    <property type="entry name" value="Virulence_VapD/CRISPR_Cas2"/>
</dbReference>
<gene>
    <name evidence="9" type="primary">cas2</name>
    <name evidence="11" type="ORF">SAMN02745120_1072</name>
</gene>
<feature type="binding site" evidence="9">
    <location>
        <position position="8"/>
    </location>
    <ligand>
        <name>Mg(2+)</name>
        <dbReference type="ChEBI" id="CHEBI:18420"/>
        <note>catalytic</note>
    </ligand>
</feature>
<sequence>MLVLITYDVATSSIGGSKRLRHVAKKCVDYGQRVQNSVFECVVDPQQFELLRHSLLKIADLEKDSIRFYFLGSNWQNKVEHYGTKEIVNIEEPIVL</sequence>
<reference evidence="12" key="1">
    <citation type="submission" date="2017-02" db="EMBL/GenBank/DDBJ databases">
        <authorList>
            <person name="Varghese N."/>
            <person name="Submissions S."/>
        </authorList>
    </citation>
    <scope>NUCLEOTIDE SEQUENCE [LARGE SCALE GENOMIC DNA]</scope>
    <source>
        <strain evidence="12">ATCC 35199</strain>
    </source>
</reference>
<dbReference type="PIRSF" id="PIRSF032582">
    <property type="entry name" value="Cas2"/>
    <property type="match status" value="1"/>
</dbReference>
<evidence type="ECO:0000313" key="12">
    <source>
        <dbReference type="Proteomes" id="UP000243406"/>
    </source>
</evidence>
<comment type="subunit">
    <text evidence="9">Homodimer, forms a heterotetramer with a Cas1 homodimer.</text>
</comment>
<dbReference type="GO" id="GO:0051607">
    <property type="term" value="P:defense response to virus"/>
    <property type="evidence" value="ECO:0007669"/>
    <property type="project" value="UniProtKB-UniRule"/>
</dbReference>
<evidence type="ECO:0000256" key="4">
    <source>
        <dbReference type="ARBA" id="ARBA00022723"/>
    </source>
</evidence>
<keyword evidence="8 9" id="KW-0051">Antiviral defense</keyword>
<dbReference type="PANTHER" id="PTHR34405:SF3">
    <property type="entry name" value="CRISPR-ASSOCIATED ENDORIBONUCLEASE CAS2 3"/>
    <property type="match status" value="1"/>
</dbReference>
<keyword evidence="7 9" id="KW-0460">Magnesium</keyword>
<keyword evidence="3 9" id="KW-0540">Nuclease</keyword>
<dbReference type="GO" id="GO:0016787">
    <property type="term" value="F:hydrolase activity"/>
    <property type="evidence" value="ECO:0007669"/>
    <property type="project" value="UniProtKB-KW"/>
</dbReference>
<dbReference type="Proteomes" id="UP000243406">
    <property type="component" value="Unassembled WGS sequence"/>
</dbReference>
<keyword evidence="6 9" id="KW-0378">Hydrolase</keyword>
<evidence type="ECO:0000256" key="2">
    <source>
        <dbReference type="ARBA" id="ARBA00009959"/>
    </source>
</evidence>